<evidence type="ECO:0000259" key="2">
    <source>
        <dbReference type="Pfam" id="PF07833"/>
    </source>
</evidence>
<organism evidence="3 4">
    <name type="scientific">Paenibacillus puldeungensis</name>
    <dbReference type="NCBI Taxonomy" id="696536"/>
    <lineage>
        <taxon>Bacteria</taxon>
        <taxon>Bacillati</taxon>
        <taxon>Bacillota</taxon>
        <taxon>Bacilli</taxon>
        <taxon>Bacillales</taxon>
        <taxon>Paenibacillaceae</taxon>
        <taxon>Paenibacillus</taxon>
    </lineage>
</organism>
<dbReference type="Pfam" id="PF07833">
    <property type="entry name" value="Cu_amine_oxidN1"/>
    <property type="match status" value="1"/>
</dbReference>
<dbReference type="SUPFAM" id="SSF55383">
    <property type="entry name" value="Copper amine oxidase, domain N"/>
    <property type="match status" value="1"/>
</dbReference>
<feature type="domain" description="Copper amine oxidase-like N-terminal" evidence="2">
    <location>
        <begin position="44"/>
        <end position="139"/>
    </location>
</feature>
<feature type="signal peptide" evidence="1">
    <location>
        <begin position="1"/>
        <end position="28"/>
    </location>
</feature>
<gene>
    <name evidence="3" type="ORF">ACFQ3W_23605</name>
</gene>
<sequence>MSLTNWVRKIALFGMVTSLLGAAVPVHAAESKTSVYINGNMSWDALSVNGRTLVPLTTLKDPDWSIAYDAKSKTVKLQAGKKIIELKSGQPTALINGESVKLDASMTVKNGTTYVPLRFISQTLDGFVSYNKEKKRTIIRTPLGQQQYKTMMNGDLTEAREIVARLPFVFEDGLEQLPYTGEGFTYDHTFPRGEALRQIEDYKGMTTYGEVDEDGLLIAKWQKDSLGNKIEIGTPPKPFGESVYFTDAVMSEVLLYGTIDAKGVKTELGRIERSTGMHKVAVSIKGETRTDSKKPVAELKITNK</sequence>
<dbReference type="Gene3D" id="3.30.457.10">
    <property type="entry name" value="Copper amine oxidase-like, N-terminal domain"/>
    <property type="match status" value="1"/>
</dbReference>
<dbReference type="InterPro" id="IPR012854">
    <property type="entry name" value="Cu_amine_oxidase-like_N"/>
</dbReference>
<keyword evidence="1" id="KW-0732">Signal</keyword>
<name>A0ABW3S511_9BACL</name>
<keyword evidence="4" id="KW-1185">Reference proteome</keyword>
<protein>
    <submittedName>
        <fullName evidence="3">Copper amine oxidase N-terminal domain-containing protein</fullName>
    </submittedName>
</protein>
<dbReference type="EMBL" id="JBHTLM010000027">
    <property type="protein sequence ID" value="MFD1179260.1"/>
    <property type="molecule type" value="Genomic_DNA"/>
</dbReference>
<evidence type="ECO:0000256" key="1">
    <source>
        <dbReference type="SAM" id="SignalP"/>
    </source>
</evidence>
<dbReference type="InterPro" id="IPR036582">
    <property type="entry name" value="Mao_N_sf"/>
</dbReference>
<evidence type="ECO:0000313" key="3">
    <source>
        <dbReference type="EMBL" id="MFD1179260.1"/>
    </source>
</evidence>
<dbReference type="RefSeq" id="WP_379321686.1">
    <property type="nucleotide sequence ID" value="NZ_JBHTLM010000027.1"/>
</dbReference>
<reference evidence="4" key="1">
    <citation type="journal article" date="2019" name="Int. J. Syst. Evol. Microbiol.">
        <title>The Global Catalogue of Microorganisms (GCM) 10K type strain sequencing project: providing services to taxonomists for standard genome sequencing and annotation.</title>
        <authorList>
            <consortium name="The Broad Institute Genomics Platform"/>
            <consortium name="The Broad Institute Genome Sequencing Center for Infectious Disease"/>
            <person name="Wu L."/>
            <person name="Ma J."/>
        </authorList>
    </citation>
    <scope>NUCLEOTIDE SEQUENCE [LARGE SCALE GENOMIC DNA]</scope>
    <source>
        <strain evidence="4">CCUG 59189</strain>
    </source>
</reference>
<evidence type="ECO:0000313" key="4">
    <source>
        <dbReference type="Proteomes" id="UP001597262"/>
    </source>
</evidence>
<proteinExistence type="predicted"/>
<comment type="caution">
    <text evidence="3">The sequence shown here is derived from an EMBL/GenBank/DDBJ whole genome shotgun (WGS) entry which is preliminary data.</text>
</comment>
<dbReference type="Proteomes" id="UP001597262">
    <property type="component" value="Unassembled WGS sequence"/>
</dbReference>
<feature type="chain" id="PRO_5047187086" evidence="1">
    <location>
        <begin position="29"/>
        <end position="304"/>
    </location>
</feature>
<accession>A0ABW3S511</accession>